<dbReference type="Pfam" id="PF09722">
    <property type="entry name" value="Xre_MbcA_ParS_C"/>
    <property type="match status" value="1"/>
</dbReference>
<evidence type="ECO:0000313" key="3">
    <source>
        <dbReference type="EMBL" id="SCW86646.1"/>
    </source>
</evidence>
<keyword evidence="4" id="KW-1185">Reference proteome</keyword>
<dbReference type="EMBL" id="FMTL01000006">
    <property type="protein sequence ID" value="SCW86646.1"/>
    <property type="molecule type" value="Genomic_DNA"/>
</dbReference>
<dbReference type="Pfam" id="PF20432">
    <property type="entry name" value="Xre-like-HTH"/>
    <property type="match status" value="1"/>
</dbReference>
<proteinExistence type="predicted"/>
<sequence>MSSSRQAQQFCSDSSSPLEALLNGREAASGSYSVYKLVESLTFDDLARMARAADESRESQMVAAVLGVSPSTVRRRFKHPGKLLNPDQGGRALRFSQVLTKAQDILGDRLTASRWFFEPAIGLGGEAPARLLLNPFGYELVVDLMTRIEYGVYH</sequence>
<organism evidence="3 4">
    <name type="scientific">Pseudomonas peli</name>
    <dbReference type="NCBI Taxonomy" id="592361"/>
    <lineage>
        <taxon>Bacteria</taxon>
        <taxon>Pseudomonadati</taxon>
        <taxon>Pseudomonadota</taxon>
        <taxon>Gammaproteobacteria</taxon>
        <taxon>Pseudomonadales</taxon>
        <taxon>Pseudomonadaceae</taxon>
        <taxon>Pseudomonas</taxon>
    </lineage>
</organism>
<evidence type="ECO:0000259" key="1">
    <source>
        <dbReference type="Pfam" id="PF09722"/>
    </source>
</evidence>
<evidence type="ECO:0000313" key="4">
    <source>
        <dbReference type="Proteomes" id="UP000242418"/>
    </source>
</evidence>
<dbReference type="InterPro" id="IPR024467">
    <property type="entry name" value="Xre/MbcA/ParS-like_toxin-bd"/>
</dbReference>
<dbReference type="RefSeq" id="WP_090255957.1">
    <property type="nucleotide sequence ID" value="NZ_FMTL01000006.1"/>
</dbReference>
<protein>
    <submittedName>
        <fullName evidence="3">Toxin-antitoxin system antitoxin component, TIGR02293 family</fullName>
    </submittedName>
</protein>
<dbReference type="InterPro" id="IPR011979">
    <property type="entry name" value="Antitox_Xre"/>
</dbReference>
<dbReference type="AlphaFoldDB" id="A0AB37ZF01"/>
<feature type="domain" description="Antitoxin Xre/MbcA/ParS-like toxin-binding" evidence="1">
    <location>
        <begin position="102"/>
        <end position="151"/>
    </location>
</feature>
<gene>
    <name evidence="3" type="ORF">SAMN05216370_4139</name>
</gene>
<dbReference type="GO" id="GO:0003677">
    <property type="term" value="F:DNA binding"/>
    <property type="evidence" value="ECO:0007669"/>
    <property type="project" value="InterPro"/>
</dbReference>
<comment type="caution">
    <text evidence="3">The sequence shown here is derived from an EMBL/GenBank/DDBJ whole genome shotgun (WGS) entry which is preliminary data.</text>
</comment>
<dbReference type="Proteomes" id="UP000242418">
    <property type="component" value="Unassembled WGS sequence"/>
</dbReference>
<dbReference type="InterPro" id="IPR046847">
    <property type="entry name" value="Xre-like_HTH"/>
</dbReference>
<reference evidence="3 4" key="1">
    <citation type="submission" date="2016-10" db="EMBL/GenBank/DDBJ databases">
        <authorList>
            <person name="Varghese N."/>
            <person name="Submissions S."/>
        </authorList>
    </citation>
    <scope>NUCLEOTIDE SEQUENCE [LARGE SCALE GENOMIC DNA]</scope>
    <source>
        <strain evidence="3 4">DSM 17833</strain>
    </source>
</reference>
<feature type="domain" description="Antitoxin Xre-like helix-turn-helix" evidence="2">
    <location>
        <begin position="62"/>
        <end position="95"/>
    </location>
</feature>
<evidence type="ECO:0000259" key="2">
    <source>
        <dbReference type="Pfam" id="PF20432"/>
    </source>
</evidence>
<accession>A0AB37ZF01</accession>
<name>A0AB37ZF01_9PSED</name>
<dbReference type="NCBIfam" id="TIGR02293">
    <property type="entry name" value="TAS_TIGR02293"/>
    <property type="match status" value="1"/>
</dbReference>